<name>A0A5N5GP53_9ROSA</name>
<comment type="caution">
    <text evidence="1">The sequence shown here is derived from an EMBL/GenBank/DDBJ whole genome shotgun (WGS) entry which is preliminary data.</text>
</comment>
<organism evidence="1 2">
    <name type="scientific">Pyrus ussuriensis x Pyrus communis</name>
    <dbReference type="NCBI Taxonomy" id="2448454"/>
    <lineage>
        <taxon>Eukaryota</taxon>
        <taxon>Viridiplantae</taxon>
        <taxon>Streptophyta</taxon>
        <taxon>Embryophyta</taxon>
        <taxon>Tracheophyta</taxon>
        <taxon>Spermatophyta</taxon>
        <taxon>Magnoliopsida</taxon>
        <taxon>eudicotyledons</taxon>
        <taxon>Gunneridae</taxon>
        <taxon>Pentapetalae</taxon>
        <taxon>rosids</taxon>
        <taxon>fabids</taxon>
        <taxon>Rosales</taxon>
        <taxon>Rosaceae</taxon>
        <taxon>Amygdaloideae</taxon>
        <taxon>Maleae</taxon>
        <taxon>Pyrus</taxon>
    </lineage>
</organism>
<proteinExistence type="predicted"/>
<evidence type="ECO:0000313" key="1">
    <source>
        <dbReference type="EMBL" id="KAB2617376.1"/>
    </source>
</evidence>
<sequence>MLKSENTQNQPSTPSYPRLVLEGTSFAPSSSTWRPPSLMWSAIVVMPPSSIFDIRYPAGLSDPCAIFDLELEILI</sequence>
<reference evidence="1 2" key="1">
    <citation type="submission" date="2019-09" db="EMBL/GenBank/DDBJ databases">
        <authorList>
            <person name="Ou C."/>
        </authorList>
    </citation>
    <scope>NUCLEOTIDE SEQUENCE [LARGE SCALE GENOMIC DNA]</scope>
    <source>
        <strain evidence="1">S2</strain>
        <tissue evidence="1">Leaf</tissue>
    </source>
</reference>
<dbReference type="EMBL" id="SMOL01000401">
    <property type="protein sequence ID" value="KAB2617376.1"/>
    <property type="molecule type" value="Genomic_DNA"/>
</dbReference>
<protein>
    <submittedName>
        <fullName evidence="1">Tubulin alpha chain-like</fullName>
    </submittedName>
</protein>
<evidence type="ECO:0000313" key="2">
    <source>
        <dbReference type="Proteomes" id="UP000327157"/>
    </source>
</evidence>
<reference evidence="2" key="2">
    <citation type="submission" date="2019-10" db="EMBL/GenBank/DDBJ databases">
        <title>A de novo genome assembly of a pear dwarfing rootstock.</title>
        <authorList>
            <person name="Wang F."/>
            <person name="Wang J."/>
            <person name="Li S."/>
            <person name="Zhang Y."/>
            <person name="Fang M."/>
            <person name="Ma L."/>
            <person name="Zhao Y."/>
            <person name="Jiang S."/>
        </authorList>
    </citation>
    <scope>NUCLEOTIDE SEQUENCE [LARGE SCALE GENOMIC DNA]</scope>
</reference>
<accession>A0A5N5GP53</accession>
<dbReference type="Proteomes" id="UP000327157">
    <property type="component" value="Chromosome 15"/>
</dbReference>
<keyword evidence="2" id="KW-1185">Reference proteome</keyword>
<dbReference type="AlphaFoldDB" id="A0A5N5GP53"/>
<gene>
    <name evidence="1" type="ORF">D8674_013245</name>
</gene>
<reference evidence="1 2" key="3">
    <citation type="submission" date="2019-11" db="EMBL/GenBank/DDBJ databases">
        <title>A de novo genome assembly of a pear dwarfing rootstock.</title>
        <authorList>
            <person name="Wang F."/>
            <person name="Wang J."/>
            <person name="Li S."/>
            <person name="Zhang Y."/>
            <person name="Fang M."/>
            <person name="Ma L."/>
            <person name="Zhao Y."/>
            <person name="Jiang S."/>
        </authorList>
    </citation>
    <scope>NUCLEOTIDE SEQUENCE [LARGE SCALE GENOMIC DNA]</scope>
    <source>
        <strain evidence="1">S2</strain>
        <tissue evidence="1">Leaf</tissue>
    </source>
</reference>